<evidence type="ECO:0000313" key="3">
    <source>
        <dbReference type="Proteomes" id="UP001589858"/>
    </source>
</evidence>
<dbReference type="PANTHER" id="PTHR33336">
    <property type="entry name" value="QUINOL MONOOXYGENASE YGIN-RELATED"/>
    <property type="match status" value="1"/>
</dbReference>
<reference evidence="2 3" key="1">
    <citation type="submission" date="2024-09" db="EMBL/GenBank/DDBJ databases">
        <authorList>
            <person name="Sun Q."/>
            <person name="Mori K."/>
        </authorList>
    </citation>
    <scope>NUCLEOTIDE SEQUENCE [LARGE SCALE GENOMIC DNA]</scope>
    <source>
        <strain evidence="2 3">CICC 11035S</strain>
    </source>
</reference>
<dbReference type="InterPro" id="IPR007138">
    <property type="entry name" value="ABM_dom"/>
</dbReference>
<dbReference type="InterPro" id="IPR011008">
    <property type="entry name" value="Dimeric_a/b-barrel"/>
</dbReference>
<keyword evidence="3" id="KW-1185">Reference proteome</keyword>
<dbReference type="EC" id="1.-.-.-" evidence="2"/>
<dbReference type="InterPro" id="IPR050744">
    <property type="entry name" value="AI-2_Isomerase_LsrG"/>
</dbReference>
<name>A0ABV6SEV5_9SPHN</name>
<dbReference type="PANTHER" id="PTHR33336:SF3">
    <property type="entry name" value="ABM DOMAIN-CONTAINING PROTEIN"/>
    <property type="match status" value="1"/>
</dbReference>
<dbReference type="GO" id="GO:0004497">
    <property type="term" value="F:monooxygenase activity"/>
    <property type="evidence" value="ECO:0007669"/>
    <property type="project" value="UniProtKB-KW"/>
</dbReference>
<dbReference type="Proteomes" id="UP001589858">
    <property type="component" value="Unassembled WGS sequence"/>
</dbReference>
<proteinExistence type="predicted"/>
<dbReference type="SUPFAM" id="SSF54909">
    <property type="entry name" value="Dimeric alpha+beta barrel"/>
    <property type="match status" value="1"/>
</dbReference>
<sequence>MTDTVKIMAILTARPGRQADLRALLDGMVAASRDEPGNLRYDLWVDQTTPERFVLDELYVDRAAVEAHRASAHFQNYLDRINALADRSALTLDPVAVA</sequence>
<accession>A0ABV6SEV5</accession>
<dbReference type="PROSITE" id="PS51725">
    <property type="entry name" value="ABM"/>
    <property type="match status" value="1"/>
</dbReference>
<comment type="caution">
    <text evidence="2">The sequence shown here is derived from an EMBL/GenBank/DDBJ whole genome shotgun (WGS) entry which is preliminary data.</text>
</comment>
<protein>
    <submittedName>
        <fullName evidence="2">Quinol monooxygenase</fullName>
        <ecNumber evidence="2">1.-.-.-</ecNumber>
    </submittedName>
</protein>
<dbReference type="Pfam" id="PF03992">
    <property type="entry name" value="ABM"/>
    <property type="match status" value="1"/>
</dbReference>
<evidence type="ECO:0000259" key="1">
    <source>
        <dbReference type="PROSITE" id="PS51725"/>
    </source>
</evidence>
<dbReference type="RefSeq" id="WP_267218392.1">
    <property type="nucleotide sequence ID" value="NZ_JAPCWC010000001.1"/>
</dbReference>
<feature type="domain" description="ABM" evidence="1">
    <location>
        <begin position="5"/>
        <end position="98"/>
    </location>
</feature>
<dbReference type="EMBL" id="JBHLTM010000075">
    <property type="protein sequence ID" value="MFC0686588.1"/>
    <property type="molecule type" value="Genomic_DNA"/>
</dbReference>
<keyword evidence="2" id="KW-0503">Monooxygenase</keyword>
<dbReference type="Gene3D" id="3.30.70.100">
    <property type="match status" value="1"/>
</dbReference>
<keyword evidence="2" id="KW-0560">Oxidoreductase</keyword>
<gene>
    <name evidence="2" type="ORF">ACFFF8_18545</name>
</gene>
<evidence type="ECO:0000313" key="2">
    <source>
        <dbReference type="EMBL" id="MFC0686588.1"/>
    </source>
</evidence>
<organism evidence="2 3">
    <name type="scientific">Novosphingobium clariflavum</name>
    <dbReference type="NCBI Taxonomy" id="2029884"/>
    <lineage>
        <taxon>Bacteria</taxon>
        <taxon>Pseudomonadati</taxon>
        <taxon>Pseudomonadota</taxon>
        <taxon>Alphaproteobacteria</taxon>
        <taxon>Sphingomonadales</taxon>
        <taxon>Sphingomonadaceae</taxon>
        <taxon>Novosphingobium</taxon>
    </lineage>
</organism>